<evidence type="ECO:0000256" key="13">
    <source>
        <dbReference type="SAM" id="MobiDB-lite"/>
    </source>
</evidence>
<dbReference type="InterPro" id="IPR001708">
    <property type="entry name" value="YidC/ALB3/OXA1/COX18"/>
</dbReference>
<feature type="region of interest" description="Disordered" evidence="13">
    <location>
        <begin position="347"/>
        <end position="410"/>
    </location>
</feature>
<dbReference type="RefSeq" id="WP_277104228.1">
    <property type="nucleotide sequence ID" value="NZ_BAAAJS010000038.1"/>
</dbReference>
<feature type="transmembrane region" description="Helical" evidence="14">
    <location>
        <begin position="31"/>
        <end position="55"/>
    </location>
</feature>
<evidence type="ECO:0000256" key="11">
    <source>
        <dbReference type="ARBA" id="ARBA00033342"/>
    </source>
</evidence>
<comment type="function">
    <text evidence="7">Required for the insertion and/or proper folding and/or complex formation of integral membrane proteins into the membrane. Involved in integration of membrane proteins that insert both dependently and independently of the Sec translocase complex, as well as at least some lipoproteins. Aids folding of multispanning membrane proteins.</text>
</comment>
<evidence type="ECO:0000256" key="9">
    <source>
        <dbReference type="ARBA" id="ARBA00031538"/>
    </source>
</evidence>
<dbReference type="NCBIfam" id="TIGR03592">
    <property type="entry name" value="yidC_oxa1_cterm"/>
    <property type="match status" value="1"/>
</dbReference>
<evidence type="ECO:0000256" key="8">
    <source>
        <dbReference type="ARBA" id="ARBA00026028"/>
    </source>
</evidence>
<dbReference type="InterPro" id="IPR028055">
    <property type="entry name" value="YidC/Oxa/ALB_C"/>
</dbReference>
<evidence type="ECO:0000259" key="15">
    <source>
        <dbReference type="Pfam" id="PF02096"/>
    </source>
</evidence>
<evidence type="ECO:0000313" key="17">
    <source>
        <dbReference type="Proteomes" id="UP001183619"/>
    </source>
</evidence>
<keyword evidence="6 14" id="KW-0472">Membrane</keyword>
<proteinExistence type="inferred from homology"/>
<evidence type="ECO:0000256" key="4">
    <source>
        <dbReference type="ARBA" id="ARBA00022692"/>
    </source>
</evidence>
<dbReference type="Proteomes" id="UP001183619">
    <property type="component" value="Unassembled WGS sequence"/>
</dbReference>
<keyword evidence="4 12" id="KW-0812">Transmembrane</keyword>
<dbReference type="NCBIfam" id="NF001300">
    <property type="entry name" value="PRK00247.1"/>
    <property type="match status" value="1"/>
</dbReference>
<reference evidence="16 17" key="1">
    <citation type="submission" date="2023-07" db="EMBL/GenBank/DDBJ databases">
        <title>Sequencing the genomes of 1000 actinobacteria strains.</title>
        <authorList>
            <person name="Klenk H.-P."/>
        </authorList>
    </citation>
    <scope>NUCLEOTIDE SEQUENCE [LARGE SCALE GENOMIC DNA]</scope>
    <source>
        <strain evidence="16 17">DSM 44508</strain>
    </source>
</reference>
<evidence type="ECO:0000256" key="3">
    <source>
        <dbReference type="ARBA" id="ARBA00015325"/>
    </source>
</evidence>
<feature type="transmembrane region" description="Helical" evidence="14">
    <location>
        <begin position="219"/>
        <end position="240"/>
    </location>
</feature>
<comment type="similarity">
    <text evidence="2">Belongs to the OXA1/ALB3/YidC family. Type 1 subfamily.</text>
</comment>
<dbReference type="EMBL" id="JAVDYF010000001">
    <property type="protein sequence ID" value="MDR7354137.1"/>
    <property type="molecule type" value="Genomic_DNA"/>
</dbReference>
<dbReference type="Pfam" id="PF02096">
    <property type="entry name" value="60KD_IMP"/>
    <property type="match status" value="1"/>
</dbReference>
<gene>
    <name evidence="16" type="ORF">J2S37_000675</name>
</gene>
<evidence type="ECO:0000256" key="2">
    <source>
        <dbReference type="ARBA" id="ARBA00010527"/>
    </source>
</evidence>
<evidence type="ECO:0000256" key="1">
    <source>
        <dbReference type="ARBA" id="ARBA00004141"/>
    </source>
</evidence>
<feature type="compositionally biased region" description="Basic and acidic residues" evidence="13">
    <location>
        <begin position="347"/>
        <end position="376"/>
    </location>
</feature>
<feature type="transmembrane region" description="Helical" evidence="14">
    <location>
        <begin position="186"/>
        <end position="207"/>
    </location>
</feature>
<comment type="subcellular location">
    <subcellularLocation>
        <location evidence="1 12">Membrane</location>
        <topology evidence="1 12">Multi-pass membrane protein</topology>
    </subcellularLocation>
</comment>
<feature type="transmembrane region" description="Helical" evidence="14">
    <location>
        <begin position="102"/>
        <end position="123"/>
    </location>
</feature>
<evidence type="ECO:0000256" key="6">
    <source>
        <dbReference type="ARBA" id="ARBA00023136"/>
    </source>
</evidence>
<dbReference type="PANTHER" id="PTHR12428:SF65">
    <property type="entry name" value="CYTOCHROME C OXIDASE ASSEMBLY PROTEIN COX18, MITOCHONDRIAL"/>
    <property type="match status" value="1"/>
</dbReference>
<evidence type="ECO:0000256" key="12">
    <source>
        <dbReference type="RuleBase" id="RU003945"/>
    </source>
</evidence>
<evidence type="ECO:0000256" key="7">
    <source>
        <dbReference type="ARBA" id="ARBA00025034"/>
    </source>
</evidence>
<evidence type="ECO:0000256" key="10">
    <source>
        <dbReference type="ARBA" id="ARBA00033245"/>
    </source>
</evidence>
<feature type="domain" description="Membrane insertase YidC/Oxa/ALB C-terminal" evidence="15">
    <location>
        <begin position="32"/>
        <end position="270"/>
    </location>
</feature>
<feature type="transmembrane region" description="Helical" evidence="14">
    <location>
        <begin position="252"/>
        <end position="273"/>
    </location>
</feature>
<comment type="caution">
    <text evidence="16">The sequence shown here is derived from an EMBL/GenBank/DDBJ whole genome shotgun (WGS) entry which is preliminary data.</text>
</comment>
<protein>
    <recommendedName>
        <fullName evidence="3">Membrane protein insertase YidC</fullName>
    </recommendedName>
    <alternativeName>
        <fullName evidence="11">Foldase YidC</fullName>
    </alternativeName>
    <alternativeName>
        <fullName evidence="10">Membrane integrase YidC</fullName>
    </alternativeName>
    <alternativeName>
        <fullName evidence="9">Membrane protein YidC</fullName>
    </alternativeName>
</protein>
<keyword evidence="5 14" id="KW-1133">Transmembrane helix</keyword>
<evidence type="ECO:0000256" key="14">
    <source>
        <dbReference type="SAM" id="Phobius"/>
    </source>
</evidence>
<organism evidence="16 17">
    <name type="scientific">Corynebacterium felinum</name>
    <dbReference type="NCBI Taxonomy" id="131318"/>
    <lineage>
        <taxon>Bacteria</taxon>
        <taxon>Bacillati</taxon>
        <taxon>Actinomycetota</taxon>
        <taxon>Actinomycetes</taxon>
        <taxon>Mycobacteriales</taxon>
        <taxon>Corynebacteriaceae</taxon>
        <taxon>Corynebacterium</taxon>
    </lineage>
</organism>
<evidence type="ECO:0000313" key="16">
    <source>
        <dbReference type="EMBL" id="MDR7354137.1"/>
    </source>
</evidence>
<name>A0ABU2B685_9CORY</name>
<keyword evidence="17" id="KW-1185">Reference proteome</keyword>
<evidence type="ECO:0000256" key="5">
    <source>
        <dbReference type="ARBA" id="ARBA00022989"/>
    </source>
</evidence>
<comment type="subunit">
    <text evidence="8">Interacts with the Sec translocase complex via SecD. Specifically interacts with transmembrane segments of nascent integral membrane proteins during membrane integration.</text>
</comment>
<sequence length="410" mass="45983">MLEIFIYPVSGVMKLWHLFFHSLLGLNDSAAWIYSIVGLIVVVRGIIAPLQWMILKSGRISTMMRPHVEAINAEYATEVDPEKLKEMAARQKQVRKDYGYKVSAGCIPPLIQIPVFLGLYQVLLRMARPAEGLDSTTHAPIGLLTSADVSSFLEAKIGNVGLPAYIAMTPEQLEHVGTTAYAVNNFNFPLIVLAGLVTSINITISTVRNRFSMDHDSKLAASMLSWMVVFIMLTPIMLIFVGVTGPIPAAIAMYWVLNNFWTLIQNVVIYIILRRVLPYEQELIDFQLEKRAQRIANTKQKRTMRWLGRLAVLGFILAPWKFETHQNNWHTSRQYFRDAATEKKEKKAAAKALKKEREAAAKAHKEKLAAEKRAAEQEAETPPTTEAGETERTQESSGSSSHSSEAKAQD</sequence>
<accession>A0ABU2B685</accession>
<dbReference type="PANTHER" id="PTHR12428">
    <property type="entry name" value="OXA1"/>
    <property type="match status" value="1"/>
</dbReference>